<feature type="domain" description="CHAT" evidence="3">
    <location>
        <begin position="742"/>
        <end position="1040"/>
    </location>
</feature>
<keyword evidence="1" id="KW-0472">Membrane</keyword>
<evidence type="ECO:0000259" key="3">
    <source>
        <dbReference type="Pfam" id="PF12770"/>
    </source>
</evidence>
<keyword evidence="1" id="KW-1133">Transmembrane helix</keyword>
<feature type="signal peptide" evidence="2">
    <location>
        <begin position="1"/>
        <end position="21"/>
    </location>
</feature>
<dbReference type="EMBL" id="JALPQF010000001">
    <property type="protein sequence ID" value="MCK8479105.1"/>
    <property type="molecule type" value="Genomic_DNA"/>
</dbReference>
<dbReference type="Proteomes" id="UP001203687">
    <property type="component" value="Unassembled WGS sequence"/>
</dbReference>
<proteinExistence type="predicted"/>
<dbReference type="SMART" id="SM00028">
    <property type="entry name" value="TPR"/>
    <property type="match status" value="6"/>
</dbReference>
<dbReference type="Pfam" id="PF13181">
    <property type="entry name" value="TPR_8"/>
    <property type="match status" value="1"/>
</dbReference>
<dbReference type="Pfam" id="PF12770">
    <property type="entry name" value="CHAT"/>
    <property type="match status" value="1"/>
</dbReference>
<protein>
    <submittedName>
        <fullName evidence="4">CHAT domain-containing protein</fullName>
    </submittedName>
</protein>
<evidence type="ECO:0000313" key="5">
    <source>
        <dbReference type="Proteomes" id="UP001203687"/>
    </source>
</evidence>
<dbReference type="Gene3D" id="1.25.40.10">
    <property type="entry name" value="Tetratricopeptide repeat domain"/>
    <property type="match status" value="3"/>
</dbReference>
<dbReference type="InterPro" id="IPR024983">
    <property type="entry name" value="CHAT_dom"/>
</dbReference>
<dbReference type="PANTHER" id="PTHR10098:SF108">
    <property type="entry name" value="TETRATRICOPEPTIDE REPEAT PROTEIN 28"/>
    <property type="match status" value="1"/>
</dbReference>
<feature type="chain" id="PRO_5045366223" evidence="2">
    <location>
        <begin position="22"/>
        <end position="1079"/>
    </location>
</feature>
<dbReference type="InterPro" id="IPR011990">
    <property type="entry name" value="TPR-like_helical_dom_sf"/>
</dbReference>
<feature type="transmembrane region" description="Helical" evidence="1">
    <location>
        <begin position="1052"/>
        <end position="1070"/>
    </location>
</feature>
<dbReference type="RefSeq" id="WP_248411530.1">
    <property type="nucleotide sequence ID" value="NZ_JALPQF010000001.1"/>
</dbReference>
<gene>
    <name evidence="4" type="ORF">MUY34_00660</name>
</gene>
<keyword evidence="2" id="KW-0732">Signal</keyword>
<evidence type="ECO:0000256" key="1">
    <source>
        <dbReference type="SAM" id="Phobius"/>
    </source>
</evidence>
<sequence length="1079" mass="123391">MESFKKSLIALCFLTASLASAQYANSESLKQLDKLISEKKHTEAKRYLKESIDIFKAKKDYYLLTDYIYYTGKINLQLYDKKRANTSVQDYIESLTSATDSAKVLRQIKLELATYYELVGETQKAYNSNLEALQITKNWNEATPEHLGLIENNLCVLLTRKGDIANAIKHGNNALKHYESYPKTNKTNLYVLYSTMGGSMWYEAKIDSALYFYQKAEKTLKLMEPNPTNSFYRPAILNNNISAIYSTQGNLEKALDAMKFTVNNLNQYIASDVADSKKENGYEFLFMSIENFAGIYKDIGNLEKAKELLEYSYNAKKKHFDSESPELYKAKILLGQIHLALKDYNQAKTFLDDGLSHIERTESGNNFWAADGHSYKARLHEELGDISLAKQHYENAENLYQAALQGAYDNIYLDFIINASHFYAKNNDEEKALAMAQKAYEYIKENQGSTTAFEIQQALNLGEIHYELGNYNAALINAETTEELLKKMLPTQTNPLDSTKIILYKPQTILLKSRSEYKLNGKNNSIADLKMQFKTLKEAISIVEKQKTYLGDDTSVSLLIERNSDLFEFTKQLALDLYETTKDKAYLLEVISMHESILYNKIRAQLNSRTSMTYANIPSDVLEQEKIIKNAIQESLGKSDNLEAYIKANSQWKTHLETLKKDYPKYYNLRFASIAKSLKDIETKLPENTSIVRYIYVDEELYANLISKSGIEIFKLHPEGLNSKITSLQDENALFQNSFNLSHELYQQLWKPFEQYIKTKKVVIIPDRDLFNLNFEMLTNKELSDPKELATHSLLSQYTISYNYSLFLINNGSHSVLYNNNFVAFVPEFNDQMKSDYLLSIKDSLNIDKTYLTLLPQPFTKDLANLSTRLFKGTSFLNENSTEHIFKNSAKEHKIIHIGTHAESNNISPELSRLVFAKSMDSTNTDDNYLYTYEIYNTNLSSNLAILTACETGKPTYQAGEGMISLAHAFNYAGSESMLTSLWKIDEQSSAQIIQSFYRYIKKGLPKDEALQKAKLDYITTAKGRTTAPQYWAGLVLIGDTSPIALKSTPNLAFWLSIITVFLILIMVVFKKKFKKTNS</sequence>
<evidence type="ECO:0000313" key="4">
    <source>
        <dbReference type="EMBL" id="MCK8479105.1"/>
    </source>
</evidence>
<dbReference type="SUPFAM" id="SSF48452">
    <property type="entry name" value="TPR-like"/>
    <property type="match status" value="2"/>
</dbReference>
<reference evidence="4" key="1">
    <citation type="submission" date="2022-04" db="EMBL/GenBank/DDBJ databases">
        <authorList>
            <person name="Ren T."/>
        </authorList>
    </citation>
    <scope>NUCLEOTIDE SEQUENCE</scope>
    <source>
        <strain evidence="4">F63249</strain>
    </source>
</reference>
<name>A0ABT0H3Z8_9FLAO</name>
<accession>A0ABT0H3Z8</accession>
<keyword evidence="5" id="KW-1185">Reference proteome</keyword>
<dbReference type="PANTHER" id="PTHR10098">
    <property type="entry name" value="RAPSYN-RELATED"/>
    <property type="match status" value="1"/>
</dbReference>
<organism evidence="4 5">
    <name type="scientific">Psychroserpens algicola</name>
    <dbReference type="NCBI Taxonomy" id="1719034"/>
    <lineage>
        <taxon>Bacteria</taxon>
        <taxon>Pseudomonadati</taxon>
        <taxon>Bacteroidota</taxon>
        <taxon>Flavobacteriia</taxon>
        <taxon>Flavobacteriales</taxon>
        <taxon>Flavobacteriaceae</taxon>
        <taxon>Psychroserpens</taxon>
    </lineage>
</organism>
<evidence type="ECO:0000256" key="2">
    <source>
        <dbReference type="SAM" id="SignalP"/>
    </source>
</evidence>
<comment type="caution">
    <text evidence="4">The sequence shown here is derived from an EMBL/GenBank/DDBJ whole genome shotgun (WGS) entry which is preliminary data.</text>
</comment>
<keyword evidence="1" id="KW-0812">Transmembrane</keyword>
<dbReference type="InterPro" id="IPR019734">
    <property type="entry name" value="TPR_rpt"/>
</dbReference>